<accession>A0A2P6TZS5</accession>
<keyword evidence="4" id="KW-1185">Reference proteome</keyword>
<feature type="region of interest" description="Disordered" evidence="1">
    <location>
        <begin position="607"/>
        <end position="642"/>
    </location>
</feature>
<dbReference type="InterPro" id="IPR006693">
    <property type="entry name" value="AB_hydrolase_lipase"/>
</dbReference>
<dbReference type="GO" id="GO:0006629">
    <property type="term" value="P:lipid metabolic process"/>
    <property type="evidence" value="ECO:0007669"/>
    <property type="project" value="InterPro"/>
</dbReference>
<feature type="domain" description="Partial AB-hydrolase lipase" evidence="2">
    <location>
        <begin position="348"/>
        <end position="402"/>
    </location>
</feature>
<proteinExistence type="predicted"/>
<gene>
    <name evidence="3" type="ORF">C2E21_1561</name>
</gene>
<dbReference type="GO" id="GO:0016787">
    <property type="term" value="F:hydrolase activity"/>
    <property type="evidence" value="ECO:0007669"/>
    <property type="project" value="UniProtKB-KW"/>
</dbReference>
<feature type="region of interest" description="Disordered" evidence="1">
    <location>
        <begin position="246"/>
        <end position="280"/>
    </location>
</feature>
<name>A0A2P6TZS5_CHLSO</name>
<feature type="region of interest" description="Disordered" evidence="1">
    <location>
        <begin position="472"/>
        <end position="493"/>
    </location>
</feature>
<dbReference type="Gene3D" id="3.40.50.1820">
    <property type="entry name" value="alpha/beta hydrolase"/>
    <property type="match status" value="2"/>
</dbReference>
<dbReference type="AlphaFoldDB" id="A0A2P6TZS5"/>
<dbReference type="Proteomes" id="UP000239899">
    <property type="component" value="Unassembled WGS sequence"/>
</dbReference>
<organism evidence="3 4">
    <name type="scientific">Chlorella sorokiniana</name>
    <name type="common">Freshwater green alga</name>
    <dbReference type="NCBI Taxonomy" id="3076"/>
    <lineage>
        <taxon>Eukaryota</taxon>
        <taxon>Viridiplantae</taxon>
        <taxon>Chlorophyta</taxon>
        <taxon>core chlorophytes</taxon>
        <taxon>Trebouxiophyceae</taxon>
        <taxon>Chlorellales</taxon>
        <taxon>Chlorellaceae</taxon>
        <taxon>Chlorella clade</taxon>
        <taxon>Chlorella</taxon>
    </lineage>
</organism>
<feature type="region of interest" description="Disordered" evidence="1">
    <location>
        <begin position="510"/>
        <end position="556"/>
    </location>
</feature>
<keyword evidence="3" id="KW-0378">Hydrolase</keyword>
<dbReference type="EMBL" id="LHPG02000003">
    <property type="protein sequence ID" value="PRW59571.1"/>
    <property type="molecule type" value="Genomic_DNA"/>
</dbReference>
<evidence type="ECO:0000313" key="4">
    <source>
        <dbReference type="Proteomes" id="UP000239899"/>
    </source>
</evidence>
<dbReference type="SUPFAM" id="SSF53474">
    <property type="entry name" value="alpha/beta-Hydrolases"/>
    <property type="match status" value="2"/>
</dbReference>
<dbReference type="InterPro" id="IPR029058">
    <property type="entry name" value="AB_hydrolase_fold"/>
</dbReference>
<feature type="compositionally biased region" description="Low complexity" evidence="1">
    <location>
        <begin position="531"/>
        <end position="553"/>
    </location>
</feature>
<evidence type="ECO:0000259" key="2">
    <source>
        <dbReference type="Pfam" id="PF04083"/>
    </source>
</evidence>
<dbReference type="OrthoDB" id="9974421at2759"/>
<feature type="compositionally biased region" description="Low complexity" evidence="1">
    <location>
        <begin position="250"/>
        <end position="261"/>
    </location>
</feature>
<sequence>MWEALQALSLQLGALAWSLVLVLKWLHAQTVAPAGRALADTLLPIWEESLRAFVRESFATVSRSLNTFSAFVLSLLSGRSYRRTAARTAAQKQQAWHRWWQQARGTFNALIEQEGLTPGEPDSNLSPPVTPRSPQWRLGGLGSGQLPTPASSSSGGSRWRFWRRRGSANEAGPAPSVAQADRLRVNGELRHGSALFELPSAFSITQMIDSRGLLEEWRLGCEVAVGRTFGAARRFLHRLLWLDEGGSGSSSGRYSGSRAGSPADLLERRMRRSTPPPQRLATVSEEAAAAGEAAAAATSSAVTTGAGAAAAHVGAAAARRPGRKRIPLRNMLRSGRHWEEDLSVWTASDVILREGYPLEQHSVTTPDGYVLQVQRIPRHGARDVAFFQHGVLDTSLGWVSNGVVGSAAFAAYDAGFDVWLGNSRSNAPRLHVDAERQGSRYWLYSINELGVYDIGAVVTHIHNTKMAELATPGRHSAAAQEAPAQQAGQLRRSASDSQLGALRWVDVHSGSSRGDLEPASSSGLGGEHGRQSMAAGGSEGAAASSSQQQEGEQPWWQRLSSSLGTAQQQEVPMAPVATGAAPLRRVQSAPELSLGQEGAAPYAVPVRMRQRQPKQQQKQQQRSKSSTSKAQAGKSSSAASSAPSSSAAAAAAAGGPHAVLPYRLQAVAHSLGAASVMMYAVVCRMRGQPHRLRRLVLMSPAGFHSPIPGGMLPFKYLFPPLVRLLDRTPLLRGHGLGMRLPSPLLRYITFKFSKDLRHMPALQDLVAAFMRAMTGGDTSQWHTALQMPHYSAFAMPALSLHSGAHFAQWAQDPSFRLFDYGSKASNRQHYGTDKPPSLAENYRLLDIPVDVLAGGADGVIPPAAVLHHVRHLRTAGVPCSFRILPYGHMDLVLAVKDDIRMYVLSKLRNPLP</sequence>
<dbReference type="Pfam" id="PF04083">
    <property type="entry name" value="Abhydro_lipase"/>
    <property type="match status" value="1"/>
</dbReference>
<protein>
    <submittedName>
        <fullName evidence="3">Lysosomal acid lipase cholesteryl ester hydrolase</fullName>
    </submittedName>
</protein>
<feature type="compositionally biased region" description="Low complexity" evidence="1">
    <location>
        <begin position="613"/>
        <end position="642"/>
    </location>
</feature>
<feature type="compositionally biased region" description="Low complexity" evidence="1">
    <location>
        <begin position="477"/>
        <end position="489"/>
    </location>
</feature>
<dbReference type="PANTHER" id="PTHR11005">
    <property type="entry name" value="LYSOSOMAL ACID LIPASE-RELATED"/>
    <property type="match status" value="1"/>
</dbReference>
<dbReference type="STRING" id="3076.A0A2P6TZS5"/>
<evidence type="ECO:0000256" key="1">
    <source>
        <dbReference type="SAM" id="MobiDB-lite"/>
    </source>
</evidence>
<evidence type="ECO:0000313" key="3">
    <source>
        <dbReference type="EMBL" id="PRW59571.1"/>
    </source>
</evidence>
<comment type="caution">
    <text evidence="3">The sequence shown here is derived from an EMBL/GenBank/DDBJ whole genome shotgun (WGS) entry which is preliminary data.</text>
</comment>
<feature type="region of interest" description="Disordered" evidence="1">
    <location>
        <begin position="114"/>
        <end position="158"/>
    </location>
</feature>
<reference evidence="3 4" key="1">
    <citation type="journal article" date="2018" name="Plant J.">
        <title>Genome sequences of Chlorella sorokiniana UTEX 1602 and Micractinium conductrix SAG 241.80: implications to maltose excretion by a green alga.</title>
        <authorList>
            <person name="Arriola M.B."/>
            <person name="Velmurugan N."/>
            <person name="Zhang Y."/>
            <person name="Plunkett M.H."/>
            <person name="Hondzo H."/>
            <person name="Barney B.M."/>
        </authorList>
    </citation>
    <scope>NUCLEOTIDE SEQUENCE [LARGE SCALE GENOMIC DNA]</scope>
    <source>
        <strain evidence="4">UTEX 1602</strain>
    </source>
</reference>